<dbReference type="GO" id="GO:0050728">
    <property type="term" value="P:negative regulation of inflammatory response"/>
    <property type="evidence" value="ECO:0007669"/>
    <property type="project" value="TreeGrafter"/>
</dbReference>
<comment type="caution">
    <text evidence="11">The sequence shown here is derived from an EMBL/GenBank/DDBJ whole genome shotgun (WGS) entry which is preliminary data.</text>
</comment>
<evidence type="ECO:0000313" key="11">
    <source>
        <dbReference type="EMBL" id="RLV90023.1"/>
    </source>
</evidence>
<name>A0A3L8RYW5_CHLGU</name>
<organism evidence="11 12">
    <name type="scientific">Chloebia gouldiae</name>
    <name type="common">Gouldian finch</name>
    <name type="synonym">Erythrura gouldiae</name>
    <dbReference type="NCBI Taxonomy" id="44316"/>
    <lineage>
        <taxon>Eukaryota</taxon>
        <taxon>Metazoa</taxon>
        <taxon>Chordata</taxon>
        <taxon>Craniata</taxon>
        <taxon>Vertebrata</taxon>
        <taxon>Euteleostomi</taxon>
        <taxon>Archelosauria</taxon>
        <taxon>Archosauria</taxon>
        <taxon>Dinosauria</taxon>
        <taxon>Saurischia</taxon>
        <taxon>Theropoda</taxon>
        <taxon>Coelurosauria</taxon>
        <taxon>Aves</taxon>
        <taxon>Neognathae</taxon>
        <taxon>Neoaves</taxon>
        <taxon>Telluraves</taxon>
        <taxon>Australaves</taxon>
        <taxon>Passeriformes</taxon>
        <taxon>Passeroidea</taxon>
        <taxon>Passeridae</taxon>
        <taxon>Chloebia</taxon>
    </lineage>
</organism>
<dbReference type="GO" id="GO:0004879">
    <property type="term" value="F:nuclear receptor activity"/>
    <property type="evidence" value="ECO:0007669"/>
    <property type="project" value="TreeGrafter"/>
</dbReference>
<dbReference type="GO" id="GO:0000122">
    <property type="term" value="P:negative regulation of transcription by RNA polymerase II"/>
    <property type="evidence" value="ECO:0007669"/>
    <property type="project" value="TreeGrafter"/>
</dbReference>
<evidence type="ECO:0000256" key="8">
    <source>
        <dbReference type="ARBA" id="ARBA00023242"/>
    </source>
</evidence>
<evidence type="ECO:0000259" key="10">
    <source>
        <dbReference type="PROSITE" id="PS51843"/>
    </source>
</evidence>
<dbReference type="InterPro" id="IPR050234">
    <property type="entry name" value="Nuclear_hormone_rcpt_NR1"/>
</dbReference>
<dbReference type="GO" id="GO:0008270">
    <property type="term" value="F:zinc ion binding"/>
    <property type="evidence" value="ECO:0007669"/>
    <property type="project" value="UniProtKB-KW"/>
</dbReference>
<keyword evidence="8" id="KW-0539">Nucleus</keyword>
<keyword evidence="6" id="KW-0804">Transcription</keyword>
<dbReference type="SUPFAM" id="SSF57716">
    <property type="entry name" value="Glucocorticoid receptor-like (DNA-binding domain)"/>
    <property type="match status" value="1"/>
</dbReference>
<dbReference type="InterPro" id="IPR000536">
    <property type="entry name" value="Nucl_hrmn_rcpt_lig-bd"/>
</dbReference>
<dbReference type="InterPro" id="IPR001723">
    <property type="entry name" value="Nuclear_hrmn_rcpt"/>
</dbReference>
<dbReference type="PROSITE" id="PS51030">
    <property type="entry name" value="NUCLEAR_REC_DBD_2"/>
    <property type="match status" value="1"/>
</dbReference>
<evidence type="ECO:0000256" key="1">
    <source>
        <dbReference type="ARBA" id="ARBA00022723"/>
    </source>
</evidence>
<dbReference type="SMART" id="SM00399">
    <property type="entry name" value="ZnF_C4"/>
    <property type="match status" value="1"/>
</dbReference>
<dbReference type="OrthoDB" id="5837785at2759"/>
<keyword evidence="5" id="KW-0238">DNA-binding</keyword>
<evidence type="ECO:0000256" key="5">
    <source>
        <dbReference type="ARBA" id="ARBA00023125"/>
    </source>
</evidence>
<feature type="domain" description="Nuclear receptor" evidence="9">
    <location>
        <begin position="243"/>
        <end position="326"/>
    </location>
</feature>
<sequence>MSQLCCDLCGLAAALAPTPEELCGKLVSRSLGVALPSVWSPGCAHKLINRERPAGLQLEQSWDRRCSPAEPARERSSPQAPCKQSTAIKSEPETCTEFHYVTTNVPQGCCLKAGLTAGWMKQCSWEQSMANTFVTVPDGYGLPEPIQYYDVLPEHINYQLQDTDFQAAPYCQYSAVPVAALQPQPGPAPFASYSLEPPYDGPCVGSSCELSKGPFLPPHGEDGGYQGLKRPRLNHSVRLKGQEELCVVCGDKASGYHYNALTCEGCKAVTWSSFPGFFRRSITKNAVYRCKSGGHCEMDMYMRRKCQECRLKKCRAVGMLAECECSFLLDSSLVTTDKTFSKIPEKMELTPGEHQLLDHIVAAHQKYTIPLEEARKFLQETASPEESFLHLSETAVVHVQVLVDFTKRLPGFESLASEDQIALLKGSTVEAMFLRSAQIYNQRMSECQPSTSESITEEFITALFYFYRTMGELKVTETEYALLVATTVFFSGKLGRGGGADRTLRGGGGRSIPLTALSVPRSPADRPLLRDKRHVEELQEPLLGILYKHSKLQHPRDPQRFARLLGRLTELRSLRHAHAGALRARDPRLAAPLRDLWDLH</sequence>
<keyword evidence="3" id="KW-0862">Zinc</keyword>
<dbReference type="SUPFAM" id="SSF48508">
    <property type="entry name" value="Nuclear receptor ligand-binding domain"/>
    <property type="match status" value="1"/>
</dbReference>
<dbReference type="PANTHER" id="PTHR24082">
    <property type="entry name" value="NUCLEAR HORMONE RECEPTOR"/>
    <property type="match status" value="1"/>
</dbReference>
<evidence type="ECO:0000313" key="12">
    <source>
        <dbReference type="Proteomes" id="UP000276834"/>
    </source>
</evidence>
<feature type="domain" description="NR LBD" evidence="10">
    <location>
        <begin position="352"/>
        <end position="600"/>
    </location>
</feature>
<keyword evidence="1" id="KW-0479">Metal-binding</keyword>
<dbReference type="PRINTS" id="PR00398">
    <property type="entry name" value="STRDHORMONER"/>
</dbReference>
<evidence type="ECO:0000256" key="7">
    <source>
        <dbReference type="ARBA" id="ARBA00023170"/>
    </source>
</evidence>
<keyword evidence="7" id="KW-0675">Receptor</keyword>
<dbReference type="InterPro" id="IPR001628">
    <property type="entry name" value="Znf_hrmn_rcpt"/>
</dbReference>
<dbReference type="GO" id="GO:0090575">
    <property type="term" value="C:RNA polymerase II transcription regulator complex"/>
    <property type="evidence" value="ECO:0007669"/>
    <property type="project" value="TreeGrafter"/>
</dbReference>
<dbReference type="InterPro" id="IPR035500">
    <property type="entry name" value="NHR-like_dom_sf"/>
</dbReference>
<evidence type="ECO:0000256" key="4">
    <source>
        <dbReference type="ARBA" id="ARBA00023015"/>
    </source>
</evidence>
<dbReference type="EMBL" id="QUSF01000132">
    <property type="protein sequence ID" value="RLV90023.1"/>
    <property type="molecule type" value="Genomic_DNA"/>
</dbReference>
<dbReference type="InterPro" id="IPR013088">
    <property type="entry name" value="Znf_NHR/GATA"/>
</dbReference>
<evidence type="ECO:0000256" key="2">
    <source>
        <dbReference type="ARBA" id="ARBA00022771"/>
    </source>
</evidence>
<keyword evidence="2" id="KW-0863">Zinc-finger</keyword>
<proteinExistence type="predicted"/>
<reference evidence="11 12" key="1">
    <citation type="journal article" date="2018" name="Proc. R. Soc. B">
        <title>A non-coding region near Follistatin controls head colour polymorphism in the Gouldian finch.</title>
        <authorList>
            <person name="Toomey M.B."/>
            <person name="Marques C.I."/>
            <person name="Andrade P."/>
            <person name="Araujo P.M."/>
            <person name="Sabatino S."/>
            <person name="Gazda M.A."/>
            <person name="Afonso S."/>
            <person name="Lopes R.J."/>
            <person name="Corbo J.C."/>
            <person name="Carneiro M."/>
        </authorList>
    </citation>
    <scope>NUCLEOTIDE SEQUENCE [LARGE SCALE GENOMIC DNA]</scope>
    <source>
        <strain evidence="11">Red01</strain>
        <tissue evidence="11">Muscle</tissue>
    </source>
</reference>
<dbReference type="Pfam" id="PF00104">
    <property type="entry name" value="Hormone_recep"/>
    <property type="match status" value="1"/>
</dbReference>
<dbReference type="PRINTS" id="PR00047">
    <property type="entry name" value="STROIDFINGER"/>
</dbReference>
<dbReference type="AlphaFoldDB" id="A0A3L8RYW5"/>
<dbReference type="SMART" id="SM00430">
    <property type="entry name" value="HOLI"/>
    <property type="match status" value="1"/>
</dbReference>
<dbReference type="PROSITE" id="PS51843">
    <property type="entry name" value="NR_LBD"/>
    <property type="match status" value="1"/>
</dbReference>
<dbReference type="GO" id="GO:0000978">
    <property type="term" value="F:RNA polymerase II cis-regulatory region sequence-specific DNA binding"/>
    <property type="evidence" value="ECO:0007669"/>
    <property type="project" value="TreeGrafter"/>
</dbReference>
<keyword evidence="4" id="KW-0805">Transcription regulation</keyword>
<dbReference type="GO" id="GO:0045944">
    <property type="term" value="P:positive regulation of transcription by RNA polymerase II"/>
    <property type="evidence" value="ECO:0007669"/>
    <property type="project" value="TreeGrafter"/>
</dbReference>
<dbReference type="Gene3D" id="3.30.50.10">
    <property type="entry name" value="Erythroid Transcription Factor GATA-1, subunit A"/>
    <property type="match status" value="1"/>
</dbReference>
<dbReference type="STRING" id="44316.ENSEGOP00005015170"/>
<gene>
    <name evidence="11" type="ORF">DV515_00014566</name>
</gene>
<evidence type="ECO:0000256" key="3">
    <source>
        <dbReference type="ARBA" id="ARBA00022833"/>
    </source>
</evidence>
<dbReference type="GO" id="GO:0030154">
    <property type="term" value="P:cell differentiation"/>
    <property type="evidence" value="ECO:0007669"/>
    <property type="project" value="TreeGrafter"/>
</dbReference>
<dbReference type="PANTHER" id="PTHR24082:SF313">
    <property type="entry name" value="NUCLEAR RECEPTOR SUBFAMILY 1, GROUP H, MEMBER 5"/>
    <property type="match status" value="1"/>
</dbReference>
<accession>A0A3L8RYW5</accession>
<evidence type="ECO:0000259" key="9">
    <source>
        <dbReference type="PROSITE" id="PS51030"/>
    </source>
</evidence>
<dbReference type="Pfam" id="PF00105">
    <property type="entry name" value="zf-C4"/>
    <property type="match status" value="1"/>
</dbReference>
<protein>
    <submittedName>
        <fullName evidence="11">Uncharacterized protein</fullName>
    </submittedName>
</protein>
<keyword evidence="12" id="KW-1185">Reference proteome</keyword>
<evidence type="ECO:0000256" key="6">
    <source>
        <dbReference type="ARBA" id="ARBA00023163"/>
    </source>
</evidence>
<dbReference type="Gene3D" id="1.10.565.10">
    <property type="entry name" value="Retinoid X Receptor"/>
    <property type="match status" value="1"/>
</dbReference>
<dbReference type="Proteomes" id="UP000276834">
    <property type="component" value="Unassembled WGS sequence"/>
</dbReference>